<dbReference type="EnsemblMetazoa" id="Aqu2.1.23056_001">
    <property type="protein sequence ID" value="Aqu2.1.23056_001"/>
    <property type="gene ID" value="Aqu2.1.23056"/>
</dbReference>
<proteinExistence type="predicted"/>
<dbReference type="KEGG" id="aqu:100635281"/>
<dbReference type="InParanoid" id="A0A1X7U6H3"/>
<accession>A0A1X7U6H3</accession>
<dbReference type="PANTHER" id="PTHR36981:SF1">
    <property type="entry name" value="P2X PURINORECEPTOR 7 INTRACELLULAR DOMAIN-CONTAINING PROTEIN"/>
    <property type="match status" value="1"/>
</dbReference>
<organism evidence="3">
    <name type="scientific">Amphimedon queenslandica</name>
    <name type="common">Sponge</name>
    <dbReference type="NCBI Taxonomy" id="400682"/>
    <lineage>
        <taxon>Eukaryota</taxon>
        <taxon>Metazoa</taxon>
        <taxon>Porifera</taxon>
        <taxon>Demospongiae</taxon>
        <taxon>Heteroscleromorpha</taxon>
        <taxon>Haplosclerida</taxon>
        <taxon>Niphatidae</taxon>
        <taxon>Amphimedon</taxon>
    </lineage>
</organism>
<keyword evidence="4" id="KW-1185">Reference proteome</keyword>
<reference evidence="3" key="2">
    <citation type="submission" date="2017-05" db="UniProtKB">
        <authorList>
            <consortium name="EnsemblMetazoa"/>
        </authorList>
    </citation>
    <scope>IDENTIFICATION</scope>
</reference>
<gene>
    <name evidence="3" type="primary">100635281</name>
</gene>
<feature type="region of interest" description="Disordered" evidence="1">
    <location>
        <begin position="1"/>
        <end position="52"/>
    </location>
</feature>
<sequence>MASCTSDSDEEPVDYSNSLDILPYNFEPEGSSEEESASESDSSHDDDELSSTTWCSCSNCVIMPSRRECLCCRDIQAIMSKINEVNDTQVKCITEHPGFSAVCLNVWVLQTAYAQYRQQYGNYNASMHERHRYTAYRQLVRWCWGLLGREVRVILPSCAVSIIRTTFPSSAYTGYSNP</sequence>
<dbReference type="OMA" id="AQPYMFE"/>
<evidence type="ECO:0000313" key="3">
    <source>
        <dbReference type="EnsemblMetazoa" id="Aqu2.1.23056_001"/>
    </source>
</evidence>
<protein>
    <recommendedName>
        <fullName evidence="2">P2X purinoreceptor 7 intracellular domain-containing protein</fullName>
    </recommendedName>
</protein>
<evidence type="ECO:0000256" key="1">
    <source>
        <dbReference type="SAM" id="MobiDB-lite"/>
    </source>
</evidence>
<feature type="compositionally biased region" description="Acidic residues" evidence="1">
    <location>
        <begin position="30"/>
        <end position="49"/>
    </location>
</feature>
<dbReference type="InterPro" id="IPR046815">
    <property type="entry name" value="P2RX7_C"/>
</dbReference>
<evidence type="ECO:0000259" key="2">
    <source>
        <dbReference type="Pfam" id="PF20478"/>
    </source>
</evidence>
<dbReference type="Proteomes" id="UP000007879">
    <property type="component" value="Unassembled WGS sequence"/>
</dbReference>
<feature type="domain" description="P2X purinoreceptor 7 intracellular" evidence="2">
    <location>
        <begin position="33"/>
        <end position="174"/>
    </location>
</feature>
<dbReference type="EnsemblMetazoa" id="XM_003388886.1">
    <property type="protein sequence ID" value="XP_003388934.1"/>
    <property type="gene ID" value="LOC100635281"/>
</dbReference>
<name>A0A1X7U6H3_AMPQE</name>
<evidence type="ECO:0000313" key="4">
    <source>
        <dbReference type="Proteomes" id="UP000007879"/>
    </source>
</evidence>
<dbReference type="PANTHER" id="PTHR36981">
    <property type="entry name" value="ZGC:195170"/>
    <property type="match status" value="1"/>
</dbReference>
<dbReference type="AlphaFoldDB" id="A0A1X7U6H3"/>
<dbReference type="eggNOG" id="ENOG502S2BW">
    <property type="taxonomic scope" value="Eukaryota"/>
</dbReference>
<dbReference type="OrthoDB" id="9898867at2759"/>
<reference evidence="4" key="1">
    <citation type="journal article" date="2010" name="Nature">
        <title>The Amphimedon queenslandica genome and the evolution of animal complexity.</title>
        <authorList>
            <person name="Srivastava M."/>
            <person name="Simakov O."/>
            <person name="Chapman J."/>
            <person name="Fahey B."/>
            <person name="Gauthier M.E."/>
            <person name="Mitros T."/>
            <person name="Richards G.S."/>
            <person name="Conaco C."/>
            <person name="Dacre M."/>
            <person name="Hellsten U."/>
            <person name="Larroux C."/>
            <person name="Putnam N.H."/>
            <person name="Stanke M."/>
            <person name="Adamska M."/>
            <person name="Darling A."/>
            <person name="Degnan S.M."/>
            <person name="Oakley T.H."/>
            <person name="Plachetzki D.C."/>
            <person name="Zhai Y."/>
            <person name="Adamski M."/>
            <person name="Calcino A."/>
            <person name="Cummins S.F."/>
            <person name="Goodstein D.M."/>
            <person name="Harris C."/>
            <person name="Jackson D.J."/>
            <person name="Leys S.P."/>
            <person name="Shu S."/>
            <person name="Woodcroft B.J."/>
            <person name="Vervoort M."/>
            <person name="Kosik K.S."/>
            <person name="Manning G."/>
            <person name="Degnan B.M."/>
            <person name="Rokhsar D.S."/>
        </authorList>
    </citation>
    <scope>NUCLEOTIDE SEQUENCE [LARGE SCALE GENOMIC DNA]</scope>
</reference>
<dbReference type="Pfam" id="PF20478">
    <property type="entry name" value="P2RX7_C"/>
    <property type="match status" value="1"/>
</dbReference>